<evidence type="ECO:0000256" key="1">
    <source>
        <dbReference type="SAM" id="MobiDB-lite"/>
    </source>
</evidence>
<feature type="region of interest" description="Disordered" evidence="1">
    <location>
        <begin position="1"/>
        <end position="55"/>
    </location>
</feature>
<evidence type="ECO:0000313" key="3">
    <source>
        <dbReference type="Proteomes" id="UP001159641"/>
    </source>
</evidence>
<feature type="compositionally biased region" description="Basic and acidic residues" evidence="1">
    <location>
        <begin position="19"/>
        <end position="39"/>
    </location>
</feature>
<reference evidence="2 3" key="1">
    <citation type="submission" date="2022-11" db="EMBL/GenBank/DDBJ databases">
        <title>Whole genome sequence of Eschrichtius robustus ER-17-0199.</title>
        <authorList>
            <person name="Bruniche-Olsen A."/>
            <person name="Black A.N."/>
            <person name="Fields C.J."/>
            <person name="Walden K."/>
            <person name="Dewoody J.A."/>
        </authorList>
    </citation>
    <scope>NUCLEOTIDE SEQUENCE [LARGE SCALE GENOMIC DNA]</scope>
    <source>
        <strain evidence="2">ER-17-0199</strain>
        <tissue evidence="2">Blubber</tissue>
    </source>
</reference>
<keyword evidence="3" id="KW-1185">Reference proteome</keyword>
<evidence type="ECO:0000313" key="2">
    <source>
        <dbReference type="EMBL" id="KAJ8788797.1"/>
    </source>
</evidence>
<proteinExistence type="predicted"/>
<protein>
    <submittedName>
        <fullName evidence="2">Uncharacterized protein</fullName>
    </submittedName>
</protein>
<gene>
    <name evidence="2" type="ORF">J1605_005093</name>
</gene>
<feature type="compositionally biased region" description="Polar residues" evidence="1">
    <location>
        <begin position="1"/>
        <end position="12"/>
    </location>
</feature>
<sequence>MQVGSSAESGQQVAIWKSPHRDSGRGLSLEERIRNRTSERGPLSPSNQAQQWTRDASWLQPVQLARSEKPLPGGISLQVKAGGRLHRYPCGLKRGPG</sequence>
<comment type="caution">
    <text evidence="2">The sequence shown here is derived from an EMBL/GenBank/DDBJ whole genome shotgun (WGS) entry which is preliminary data.</text>
</comment>
<dbReference type="Proteomes" id="UP001159641">
    <property type="component" value="Unassembled WGS sequence"/>
</dbReference>
<organism evidence="2 3">
    <name type="scientific">Eschrichtius robustus</name>
    <name type="common">California gray whale</name>
    <name type="synonym">Eschrichtius gibbosus</name>
    <dbReference type="NCBI Taxonomy" id="9764"/>
    <lineage>
        <taxon>Eukaryota</taxon>
        <taxon>Metazoa</taxon>
        <taxon>Chordata</taxon>
        <taxon>Craniata</taxon>
        <taxon>Vertebrata</taxon>
        <taxon>Euteleostomi</taxon>
        <taxon>Mammalia</taxon>
        <taxon>Eutheria</taxon>
        <taxon>Laurasiatheria</taxon>
        <taxon>Artiodactyla</taxon>
        <taxon>Whippomorpha</taxon>
        <taxon>Cetacea</taxon>
        <taxon>Mysticeti</taxon>
        <taxon>Eschrichtiidae</taxon>
        <taxon>Eschrichtius</taxon>
    </lineage>
</organism>
<feature type="compositionally biased region" description="Polar residues" evidence="1">
    <location>
        <begin position="44"/>
        <end position="54"/>
    </location>
</feature>
<accession>A0AB34HC98</accession>
<name>A0AB34HC98_ESCRO</name>
<dbReference type="AlphaFoldDB" id="A0AB34HC98"/>
<dbReference type="EMBL" id="JAIQCJ010001564">
    <property type="protein sequence ID" value="KAJ8788797.1"/>
    <property type="molecule type" value="Genomic_DNA"/>
</dbReference>